<name>A0A6H1WRG4_9BACT</name>
<keyword evidence="6 10" id="KW-0573">Peptidoglycan synthesis</keyword>
<feature type="binding site" evidence="10">
    <location>
        <position position="185"/>
    </location>
    <ligand>
        <name>UDP-N-acetyl-alpha-D-glucosamine</name>
        <dbReference type="ChEBI" id="CHEBI:57705"/>
    </ligand>
</feature>
<evidence type="ECO:0000256" key="2">
    <source>
        <dbReference type="ARBA" id="ARBA00022618"/>
    </source>
</evidence>
<evidence type="ECO:0000256" key="4">
    <source>
        <dbReference type="ARBA" id="ARBA00022679"/>
    </source>
</evidence>
<keyword evidence="8 10" id="KW-0131">Cell cycle</keyword>
<keyword evidence="3 10" id="KW-0328">Glycosyltransferase</keyword>
<dbReference type="CDD" id="cd03785">
    <property type="entry name" value="GT28_MurG"/>
    <property type="match status" value="1"/>
</dbReference>
<dbReference type="InterPro" id="IPR007235">
    <property type="entry name" value="Glyco_trans_28_C"/>
</dbReference>
<dbReference type="Proteomes" id="UP000501253">
    <property type="component" value="Chromosome"/>
</dbReference>
<dbReference type="GO" id="GO:0071555">
    <property type="term" value="P:cell wall organization"/>
    <property type="evidence" value="ECO:0007669"/>
    <property type="project" value="UniProtKB-KW"/>
</dbReference>
<dbReference type="PANTHER" id="PTHR21015:SF22">
    <property type="entry name" value="GLYCOSYLTRANSFERASE"/>
    <property type="match status" value="1"/>
</dbReference>
<comment type="pathway">
    <text evidence="10">Cell wall biogenesis; peptidoglycan biosynthesis.</text>
</comment>
<dbReference type="GO" id="GO:0009252">
    <property type="term" value="P:peptidoglycan biosynthetic process"/>
    <property type="evidence" value="ECO:0007669"/>
    <property type="project" value="UniProtKB-UniRule"/>
</dbReference>
<dbReference type="GO" id="GO:0005886">
    <property type="term" value="C:plasma membrane"/>
    <property type="evidence" value="ECO:0007669"/>
    <property type="project" value="UniProtKB-SubCell"/>
</dbReference>
<accession>A0A6H1WRG4</accession>
<protein>
    <recommendedName>
        <fullName evidence="10">UDP-N-acetylglucosamine--N-acetylmuramyl-(pentapeptide) pyrophosphoryl-undecaprenol N-acetylglucosamine transferase</fullName>
        <ecNumber evidence="10">2.4.1.227</ecNumber>
    </recommendedName>
    <alternativeName>
        <fullName evidence="10">Undecaprenyl-PP-MurNAc-pentapeptide-UDPGlcNAc GlcNAc transferase</fullName>
    </alternativeName>
</protein>
<feature type="domain" description="Glycosyl transferase family 28 C-terminal" evidence="12">
    <location>
        <begin position="179"/>
        <end position="336"/>
    </location>
</feature>
<feature type="binding site" evidence="10">
    <location>
        <position position="122"/>
    </location>
    <ligand>
        <name>UDP-N-acetyl-alpha-D-glucosamine</name>
        <dbReference type="ChEBI" id="CHEBI:57705"/>
    </ligand>
</feature>
<dbReference type="EMBL" id="CP042909">
    <property type="protein sequence ID" value="QJA05758.1"/>
    <property type="molecule type" value="Genomic_DNA"/>
</dbReference>
<feature type="domain" description="Glycosyltransferase family 28 N-terminal" evidence="11">
    <location>
        <begin position="4"/>
        <end position="140"/>
    </location>
</feature>
<dbReference type="Pfam" id="PF04101">
    <property type="entry name" value="Glyco_tran_28_C"/>
    <property type="match status" value="1"/>
</dbReference>
<comment type="caution">
    <text evidence="10">Lacks conserved residue(s) required for the propagation of feature annotation.</text>
</comment>
<sequence>MRWVIAGGGTGGHLFPALALAEALVARGREVMILGCGRRVEALALSGVPYPVATISGEGFLGRGLWGKTRALARLLWGVLQALRILRRWSAEVVFGTGGYASVPALGAGFLLRLPLGLHEPNAVPGLANRLLGHLVQRIFVTYPDTREHFPSAKVRVSGTPVRASLLEERPREHSGPGLLVLGGSQGARTLNRLLVETAPELYRRLPDLYLLHQTGERDFGWVKEAYRKKGLPVEVRAFIRDMAWAYAQADLVVTRAGASTVAELCALGKPALYIPYPYATHRHQEANARTVVERGGGLLFQEAELSPEIFVETVGDLLLRPAKLSEMGRRARELFRPGATETIIEEMEALVHA</sequence>
<evidence type="ECO:0000256" key="5">
    <source>
        <dbReference type="ARBA" id="ARBA00022960"/>
    </source>
</evidence>
<dbReference type="Pfam" id="PF03033">
    <property type="entry name" value="Glyco_transf_28"/>
    <property type="match status" value="1"/>
</dbReference>
<dbReference type="RefSeq" id="WP_168719118.1">
    <property type="nucleotide sequence ID" value="NZ_CP042909.1"/>
</dbReference>
<keyword evidence="5 10" id="KW-0133">Cell shape</keyword>
<evidence type="ECO:0000259" key="11">
    <source>
        <dbReference type="Pfam" id="PF03033"/>
    </source>
</evidence>
<dbReference type="GO" id="GO:0008360">
    <property type="term" value="P:regulation of cell shape"/>
    <property type="evidence" value="ECO:0007669"/>
    <property type="project" value="UniProtKB-KW"/>
</dbReference>
<dbReference type="EC" id="2.4.1.227" evidence="10"/>
<keyword evidence="14" id="KW-1185">Reference proteome</keyword>
<keyword evidence="2 10" id="KW-0132">Cell division</keyword>
<evidence type="ECO:0000256" key="8">
    <source>
        <dbReference type="ARBA" id="ARBA00023306"/>
    </source>
</evidence>
<comment type="catalytic activity">
    <reaction evidence="10">
        <text>di-trans,octa-cis-undecaprenyl diphospho-N-acetyl-alpha-D-muramoyl-L-alanyl-D-glutamyl-meso-2,6-diaminopimeloyl-D-alanyl-D-alanine + UDP-N-acetyl-alpha-D-glucosamine = di-trans,octa-cis-undecaprenyl diphospho-[N-acetyl-alpha-D-glucosaminyl-(1-&gt;4)]-N-acetyl-alpha-D-muramoyl-L-alanyl-D-glutamyl-meso-2,6-diaminopimeloyl-D-alanyl-D-alanine + UDP + H(+)</text>
        <dbReference type="Rhea" id="RHEA:31227"/>
        <dbReference type="ChEBI" id="CHEBI:15378"/>
        <dbReference type="ChEBI" id="CHEBI:57705"/>
        <dbReference type="ChEBI" id="CHEBI:58223"/>
        <dbReference type="ChEBI" id="CHEBI:61387"/>
        <dbReference type="ChEBI" id="CHEBI:61388"/>
        <dbReference type="EC" id="2.4.1.227"/>
    </reaction>
</comment>
<dbReference type="NCBIfam" id="TIGR01133">
    <property type="entry name" value="murG"/>
    <property type="match status" value="1"/>
</dbReference>
<comment type="function">
    <text evidence="10">Cell wall formation. Catalyzes the transfer of a GlcNAc subunit on undecaprenyl-pyrophosphoryl-MurNAc-pentapeptide (lipid intermediate I) to form undecaprenyl-pyrophosphoryl-MurNAc-(pentapeptide)GlcNAc (lipid intermediate II).</text>
</comment>
<dbReference type="InterPro" id="IPR006009">
    <property type="entry name" value="GlcNAc_MurG"/>
</dbReference>
<dbReference type="GO" id="GO:0050511">
    <property type="term" value="F:undecaprenyldiphospho-muramoylpentapeptide beta-N-acetylglucosaminyltransferase activity"/>
    <property type="evidence" value="ECO:0007669"/>
    <property type="project" value="UniProtKB-UniRule"/>
</dbReference>
<evidence type="ECO:0000256" key="1">
    <source>
        <dbReference type="ARBA" id="ARBA00022475"/>
    </source>
</evidence>
<feature type="binding site" evidence="10">
    <location>
        <position position="285"/>
    </location>
    <ligand>
        <name>UDP-N-acetyl-alpha-D-glucosamine</name>
        <dbReference type="ChEBI" id="CHEBI:57705"/>
    </ligand>
</feature>
<dbReference type="KEGG" id="tmai:FVE67_02625"/>
<dbReference type="PANTHER" id="PTHR21015">
    <property type="entry name" value="UDP-N-ACETYLGLUCOSAMINE--N-ACETYLMURAMYL-(PENTAPEPTIDE) PYROPHOSPHORYL-UNDECAPRENOL N-ACETYLGLUCOSAMINE TRANSFERASE 1"/>
    <property type="match status" value="1"/>
</dbReference>
<evidence type="ECO:0000256" key="3">
    <source>
        <dbReference type="ARBA" id="ARBA00022676"/>
    </source>
</evidence>
<dbReference type="UniPathway" id="UPA00219"/>
<keyword evidence="9 10" id="KW-0961">Cell wall biogenesis/degradation</keyword>
<keyword evidence="7 10" id="KW-0472">Membrane</keyword>
<dbReference type="Gene3D" id="3.40.50.2000">
    <property type="entry name" value="Glycogen Phosphorylase B"/>
    <property type="match status" value="2"/>
</dbReference>
<keyword evidence="4 10" id="KW-0808">Transferase</keyword>
<keyword evidence="1 10" id="KW-1003">Cell membrane</keyword>
<feature type="binding site" evidence="10">
    <location>
        <position position="240"/>
    </location>
    <ligand>
        <name>UDP-N-acetyl-alpha-D-glucosamine</name>
        <dbReference type="ChEBI" id="CHEBI:57705"/>
    </ligand>
</feature>
<feature type="binding site" evidence="10">
    <location>
        <position position="163"/>
    </location>
    <ligand>
        <name>UDP-N-acetyl-alpha-D-glucosamine</name>
        <dbReference type="ChEBI" id="CHEBI:57705"/>
    </ligand>
</feature>
<organism evidence="13 14">
    <name type="scientific">Thermosulfurimonas marina</name>
    <dbReference type="NCBI Taxonomy" id="2047767"/>
    <lineage>
        <taxon>Bacteria</taxon>
        <taxon>Pseudomonadati</taxon>
        <taxon>Thermodesulfobacteriota</taxon>
        <taxon>Thermodesulfobacteria</taxon>
        <taxon>Thermodesulfobacteriales</taxon>
        <taxon>Thermodesulfobacteriaceae</taxon>
        <taxon>Thermosulfurimonas</taxon>
    </lineage>
</organism>
<dbReference type="GO" id="GO:0051301">
    <property type="term" value="P:cell division"/>
    <property type="evidence" value="ECO:0007669"/>
    <property type="project" value="UniProtKB-KW"/>
</dbReference>
<evidence type="ECO:0000256" key="9">
    <source>
        <dbReference type="ARBA" id="ARBA00023316"/>
    </source>
</evidence>
<dbReference type="HAMAP" id="MF_00033">
    <property type="entry name" value="MurG"/>
    <property type="match status" value="1"/>
</dbReference>
<dbReference type="AlphaFoldDB" id="A0A6H1WRG4"/>
<evidence type="ECO:0000313" key="14">
    <source>
        <dbReference type="Proteomes" id="UP000501253"/>
    </source>
</evidence>
<evidence type="ECO:0000256" key="7">
    <source>
        <dbReference type="ARBA" id="ARBA00023136"/>
    </source>
</evidence>
<reference evidence="13 14" key="1">
    <citation type="submission" date="2019-08" db="EMBL/GenBank/DDBJ databases">
        <title>Complete genome sequence of Thermosulfurimonas marina SU872T, an anaerobic thermophilic chemolithoautotrophic bacterium isolated from a shallow marine hydrothermal vent.</title>
        <authorList>
            <person name="Allioux M."/>
            <person name="Jebbar M."/>
            <person name="Slobodkina G."/>
            <person name="Slobodkin A."/>
            <person name="Moalic Y."/>
            <person name="Frolova A."/>
            <person name="Shao Z."/>
            <person name="Alain K."/>
        </authorList>
    </citation>
    <scope>NUCLEOTIDE SEQUENCE [LARGE SCALE GENOMIC DNA]</scope>
    <source>
        <strain evidence="13 14">SU872</strain>
    </source>
</reference>
<dbReference type="GO" id="GO:0005975">
    <property type="term" value="P:carbohydrate metabolic process"/>
    <property type="evidence" value="ECO:0007669"/>
    <property type="project" value="InterPro"/>
</dbReference>
<evidence type="ECO:0000256" key="10">
    <source>
        <dbReference type="HAMAP-Rule" id="MF_00033"/>
    </source>
</evidence>
<evidence type="ECO:0000256" key="6">
    <source>
        <dbReference type="ARBA" id="ARBA00022984"/>
    </source>
</evidence>
<comment type="subcellular location">
    <subcellularLocation>
        <location evidence="10">Cell membrane</location>
        <topology evidence="10">Peripheral membrane protein</topology>
        <orientation evidence="10">Cytoplasmic side</orientation>
    </subcellularLocation>
</comment>
<feature type="binding site" evidence="10">
    <location>
        <begin position="10"/>
        <end position="12"/>
    </location>
    <ligand>
        <name>UDP-N-acetyl-alpha-D-glucosamine</name>
        <dbReference type="ChEBI" id="CHEBI:57705"/>
    </ligand>
</feature>
<gene>
    <name evidence="10 13" type="primary">murG</name>
    <name evidence="13" type="ORF">FVE67_02625</name>
</gene>
<proteinExistence type="inferred from homology"/>
<dbReference type="SUPFAM" id="SSF53756">
    <property type="entry name" value="UDP-Glycosyltransferase/glycogen phosphorylase"/>
    <property type="match status" value="1"/>
</dbReference>
<dbReference type="InterPro" id="IPR004276">
    <property type="entry name" value="GlycoTrans_28_N"/>
</dbReference>
<evidence type="ECO:0000313" key="13">
    <source>
        <dbReference type="EMBL" id="QJA05758.1"/>
    </source>
</evidence>
<evidence type="ECO:0000259" key="12">
    <source>
        <dbReference type="Pfam" id="PF04101"/>
    </source>
</evidence>
<comment type="similarity">
    <text evidence="10">Belongs to the glycosyltransferase 28 family. MurG subfamily.</text>
</comment>